<dbReference type="Gene3D" id="3.10.400.10">
    <property type="entry name" value="Sulfate adenylyltransferase"/>
    <property type="match status" value="1"/>
</dbReference>
<comment type="caution">
    <text evidence="2">The sequence shown here is derived from an EMBL/GenBank/DDBJ whole genome shotgun (WGS) entry which is preliminary data.</text>
</comment>
<evidence type="ECO:0000313" key="2">
    <source>
        <dbReference type="EMBL" id="MBB5076659.1"/>
    </source>
</evidence>
<feature type="domain" description="ASCH" evidence="1">
    <location>
        <begin position="174"/>
        <end position="299"/>
    </location>
</feature>
<dbReference type="Pfam" id="PF04266">
    <property type="entry name" value="ASCH"/>
    <property type="match status" value="1"/>
</dbReference>
<dbReference type="Pfam" id="PF13563">
    <property type="entry name" value="2_5_RNA_ligase2"/>
    <property type="match status" value="1"/>
</dbReference>
<dbReference type="GO" id="GO:0016874">
    <property type="term" value="F:ligase activity"/>
    <property type="evidence" value="ECO:0007669"/>
    <property type="project" value="UniProtKB-KW"/>
</dbReference>
<accession>A0A7W8EEK4</accession>
<sequence>MFTRGETALTVNVPAAEQVVGPWRQRYDPSIAYGVPAHVTVLYPFLDADRVDEGALRELFASCERFDLVFERFGRFPGVVYLAPEPAEPVRKLTEAVVARWPQAQPYRGKYGEITPHLTVGQGMDDEGADAIERGVSGLPVRMRASGVTLEVFDGERWRRRACFPFGEVGEAEFAYPGPLRDTLVAAILAGRKTATSSLLADYEHEDEPLPVAGSWDALVDSAGRRVALLETTEVKVVPIREIDDRFAHDEGEDYAGVAEWRAGHECFWLSPEHVAHLGRAPVIDDDTLVVTERFRVLETL</sequence>
<dbReference type="EMBL" id="JACHIN010000002">
    <property type="protein sequence ID" value="MBB5076659.1"/>
    <property type="molecule type" value="Genomic_DNA"/>
</dbReference>
<dbReference type="RefSeq" id="WP_221340203.1">
    <property type="nucleotide sequence ID" value="NZ_JACHIN010000002.1"/>
</dbReference>
<evidence type="ECO:0000259" key="1">
    <source>
        <dbReference type="SMART" id="SM01022"/>
    </source>
</evidence>
<organism evidence="2 3">
    <name type="scientific">Nonomuraea endophytica</name>
    <dbReference type="NCBI Taxonomy" id="714136"/>
    <lineage>
        <taxon>Bacteria</taxon>
        <taxon>Bacillati</taxon>
        <taxon>Actinomycetota</taxon>
        <taxon>Actinomycetes</taxon>
        <taxon>Streptosporangiales</taxon>
        <taxon>Streptosporangiaceae</taxon>
        <taxon>Nonomuraea</taxon>
    </lineage>
</organism>
<dbReference type="InterPro" id="IPR009097">
    <property type="entry name" value="Cyclic_Pdiesterase"/>
</dbReference>
<dbReference type="Gene3D" id="3.90.1140.10">
    <property type="entry name" value="Cyclic phosphodiesterase"/>
    <property type="match status" value="1"/>
</dbReference>
<protein>
    <submittedName>
        <fullName evidence="2">Uncharacterized protein YhfF/2'-5' RNA ligase</fullName>
    </submittedName>
</protein>
<proteinExistence type="predicted"/>
<dbReference type="InterPro" id="IPR007374">
    <property type="entry name" value="ASCH_domain"/>
</dbReference>
<evidence type="ECO:0000313" key="3">
    <source>
        <dbReference type="Proteomes" id="UP000568380"/>
    </source>
</evidence>
<dbReference type="SUPFAM" id="SSF88697">
    <property type="entry name" value="PUA domain-like"/>
    <property type="match status" value="1"/>
</dbReference>
<dbReference type="SUPFAM" id="SSF55144">
    <property type="entry name" value="LigT-like"/>
    <property type="match status" value="1"/>
</dbReference>
<dbReference type="PANTHER" id="PTHR39203:SF1">
    <property type="entry name" value="CYTOPLASMIC PROTEIN"/>
    <property type="match status" value="1"/>
</dbReference>
<dbReference type="InterPro" id="IPR015947">
    <property type="entry name" value="PUA-like_sf"/>
</dbReference>
<keyword evidence="2" id="KW-0436">Ligase</keyword>
<dbReference type="SMART" id="SM01022">
    <property type="entry name" value="ASCH"/>
    <property type="match status" value="1"/>
</dbReference>
<reference evidence="2 3" key="1">
    <citation type="submission" date="2020-08" db="EMBL/GenBank/DDBJ databases">
        <title>Genomic Encyclopedia of Type Strains, Phase IV (KMG-IV): sequencing the most valuable type-strain genomes for metagenomic binning, comparative biology and taxonomic classification.</title>
        <authorList>
            <person name="Goeker M."/>
        </authorList>
    </citation>
    <scope>NUCLEOTIDE SEQUENCE [LARGE SCALE GENOMIC DNA]</scope>
    <source>
        <strain evidence="2 3">DSM 45385</strain>
    </source>
</reference>
<dbReference type="InterPro" id="IPR009326">
    <property type="entry name" value="DUF984"/>
</dbReference>
<dbReference type="AlphaFoldDB" id="A0A7W8EEK4"/>
<dbReference type="PANTHER" id="PTHR39203">
    <property type="entry name" value="CYTOPLASMIC PROTEIN-RELATED"/>
    <property type="match status" value="1"/>
</dbReference>
<keyword evidence="3" id="KW-1185">Reference proteome</keyword>
<gene>
    <name evidence="2" type="ORF">HNR40_002123</name>
</gene>
<name>A0A7W8EEK4_9ACTN</name>
<dbReference type="Proteomes" id="UP000568380">
    <property type="component" value="Unassembled WGS sequence"/>
</dbReference>